<sequence length="270" mass="29775">MNILDKIVARKRQEVIENKSKTATAVLEQSEFFDRSCYSLREALTNPDKVGVIAEFKRRSPSKGILNVDADVAATTQAYVQAGASVLSVLTDVDFFMGCNENVMKARRANQVPILRKDFTIDEYQILEAKAMGADVILLIAAILSPEEINRLAAFAHSLGLSVLLEVHNKQELLRSISPHCDAIGVNNRNLNDFTVNVETSFELVELIPTDFVKVSESAISKAETIIDLKQAGYSGFLIGETFMKTSDPGKACKELIEQVYKLESSKVKG</sequence>
<gene>
    <name evidence="8" type="primary">trpC</name>
    <name evidence="10" type="ORF">SAMN06265350_10487</name>
</gene>
<proteinExistence type="inferred from homology"/>
<evidence type="ECO:0000256" key="5">
    <source>
        <dbReference type="ARBA" id="ARBA00022822"/>
    </source>
</evidence>
<dbReference type="InterPro" id="IPR001468">
    <property type="entry name" value="Indole-3-GlycerolPSynthase_CS"/>
</dbReference>
<feature type="domain" description="Indole-3-glycerol phosphate synthase" evidence="9">
    <location>
        <begin position="4"/>
        <end position="256"/>
    </location>
</feature>
<reference evidence="10 11" key="1">
    <citation type="submission" date="2017-05" db="EMBL/GenBank/DDBJ databases">
        <authorList>
            <person name="Varghese N."/>
            <person name="Submissions S."/>
        </authorList>
    </citation>
    <scope>NUCLEOTIDE SEQUENCE [LARGE SCALE GENOMIC DNA]</scope>
    <source>
        <strain evidence="10 11">DSM 21342</strain>
    </source>
</reference>
<dbReference type="Pfam" id="PF00218">
    <property type="entry name" value="IGPS"/>
    <property type="match status" value="1"/>
</dbReference>
<keyword evidence="6 8" id="KW-0057">Aromatic amino acid biosynthesis</keyword>
<accession>A0A521CKQ1</accession>
<dbReference type="CDD" id="cd00331">
    <property type="entry name" value="IGPS"/>
    <property type="match status" value="1"/>
</dbReference>
<dbReference type="PROSITE" id="PS00614">
    <property type="entry name" value="IGPS"/>
    <property type="match status" value="1"/>
</dbReference>
<comment type="catalytic activity">
    <reaction evidence="1 8">
        <text>1-(2-carboxyphenylamino)-1-deoxy-D-ribulose 5-phosphate + H(+) = (1S,2R)-1-C-(indol-3-yl)glycerol 3-phosphate + CO2 + H2O</text>
        <dbReference type="Rhea" id="RHEA:23476"/>
        <dbReference type="ChEBI" id="CHEBI:15377"/>
        <dbReference type="ChEBI" id="CHEBI:15378"/>
        <dbReference type="ChEBI" id="CHEBI:16526"/>
        <dbReference type="ChEBI" id="CHEBI:58613"/>
        <dbReference type="ChEBI" id="CHEBI:58866"/>
        <dbReference type="EC" id="4.1.1.48"/>
    </reaction>
</comment>
<dbReference type="PANTHER" id="PTHR22854:SF2">
    <property type="entry name" value="INDOLE-3-GLYCEROL-PHOSPHATE SYNTHASE"/>
    <property type="match status" value="1"/>
</dbReference>
<evidence type="ECO:0000313" key="11">
    <source>
        <dbReference type="Proteomes" id="UP000315971"/>
    </source>
</evidence>
<evidence type="ECO:0000256" key="2">
    <source>
        <dbReference type="ARBA" id="ARBA00004696"/>
    </source>
</evidence>
<evidence type="ECO:0000256" key="1">
    <source>
        <dbReference type="ARBA" id="ARBA00001633"/>
    </source>
</evidence>
<dbReference type="RefSeq" id="WP_142603000.1">
    <property type="nucleotide sequence ID" value="NZ_FXSZ01000004.1"/>
</dbReference>
<dbReference type="AlphaFoldDB" id="A0A521CKQ1"/>
<name>A0A521CKQ1_9SPHI</name>
<dbReference type="FunFam" id="3.20.20.70:FF:000024">
    <property type="entry name" value="Indole-3-glycerol phosphate synthase"/>
    <property type="match status" value="1"/>
</dbReference>
<keyword evidence="4 8" id="KW-0210">Decarboxylase</keyword>
<comment type="similarity">
    <text evidence="8">Belongs to the TrpC family.</text>
</comment>
<protein>
    <recommendedName>
        <fullName evidence="8">Indole-3-glycerol phosphate synthase</fullName>
        <shortName evidence="8">IGPS</shortName>
        <ecNumber evidence="8">4.1.1.48</ecNumber>
    </recommendedName>
</protein>
<dbReference type="Gene3D" id="3.20.20.70">
    <property type="entry name" value="Aldolase class I"/>
    <property type="match status" value="1"/>
</dbReference>
<dbReference type="InterPro" id="IPR013798">
    <property type="entry name" value="Indole-3-glycerol_P_synth_dom"/>
</dbReference>
<evidence type="ECO:0000259" key="9">
    <source>
        <dbReference type="Pfam" id="PF00218"/>
    </source>
</evidence>
<evidence type="ECO:0000313" key="10">
    <source>
        <dbReference type="EMBL" id="SMO59260.1"/>
    </source>
</evidence>
<dbReference type="GO" id="GO:0004640">
    <property type="term" value="F:phosphoribosylanthranilate isomerase activity"/>
    <property type="evidence" value="ECO:0007669"/>
    <property type="project" value="TreeGrafter"/>
</dbReference>
<dbReference type="EC" id="4.1.1.48" evidence="8"/>
<dbReference type="Proteomes" id="UP000315971">
    <property type="component" value="Unassembled WGS sequence"/>
</dbReference>
<organism evidence="10 11">
    <name type="scientific">Solitalea koreensis</name>
    <dbReference type="NCBI Taxonomy" id="543615"/>
    <lineage>
        <taxon>Bacteria</taxon>
        <taxon>Pseudomonadati</taxon>
        <taxon>Bacteroidota</taxon>
        <taxon>Sphingobacteriia</taxon>
        <taxon>Sphingobacteriales</taxon>
        <taxon>Sphingobacteriaceae</taxon>
        <taxon>Solitalea</taxon>
    </lineage>
</organism>
<dbReference type="NCBIfam" id="NF001377">
    <property type="entry name" value="PRK00278.2-4"/>
    <property type="match status" value="1"/>
</dbReference>
<dbReference type="SUPFAM" id="SSF51366">
    <property type="entry name" value="Ribulose-phoshate binding barrel"/>
    <property type="match status" value="1"/>
</dbReference>
<evidence type="ECO:0000256" key="6">
    <source>
        <dbReference type="ARBA" id="ARBA00023141"/>
    </source>
</evidence>
<evidence type="ECO:0000256" key="3">
    <source>
        <dbReference type="ARBA" id="ARBA00022605"/>
    </source>
</evidence>
<dbReference type="UniPathway" id="UPA00035">
    <property type="reaction ID" value="UER00043"/>
</dbReference>
<keyword evidence="3 8" id="KW-0028">Amino-acid biosynthesis</keyword>
<evidence type="ECO:0000256" key="8">
    <source>
        <dbReference type="HAMAP-Rule" id="MF_00134"/>
    </source>
</evidence>
<dbReference type="OrthoDB" id="9804217at2"/>
<dbReference type="EMBL" id="FXSZ01000004">
    <property type="protein sequence ID" value="SMO59260.1"/>
    <property type="molecule type" value="Genomic_DNA"/>
</dbReference>
<dbReference type="InterPro" id="IPR045186">
    <property type="entry name" value="Indole-3-glycerol_P_synth"/>
</dbReference>
<dbReference type="GO" id="GO:0004425">
    <property type="term" value="F:indole-3-glycerol-phosphate synthase activity"/>
    <property type="evidence" value="ECO:0007669"/>
    <property type="project" value="UniProtKB-UniRule"/>
</dbReference>
<evidence type="ECO:0000256" key="7">
    <source>
        <dbReference type="ARBA" id="ARBA00023239"/>
    </source>
</evidence>
<keyword evidence="5 8" id="KW-0822">Tryptophan biosynthesis</keyword>
<keyword evidence="11" id="KW-1185">Reference proteome</keyword>
<comment type="pathway">
    <text evidence="2 8">Amino-acid biosynthesis; L-tryptophan biosynthesis; L-tryptophan from chorismate: step 4/5.</text>
</comment>
<dbReference type="InterPro" id="IPR013785">
    <property type="entry name" value="Aldolase_TIM"/>
</dbReference>
<dbReference type="GO" id="GO:0000162">
    <property type="term" value="P:L-tryptophan biosynthetic process"/>
    <property type="evidence" value="ECO:0007669"/>
    <property type="project" value="UniProtKB-UniRule"/>
</dbReference>
<dbReference type="PANTHER" id="PTHR22854">
    <property type="entry name" value="TRYPTOPHAN BIOSYNTHESIS PROTEIN"/>
    <property type="match status" value="1"/>
</dbReference>
<keyword evidence="7 8" id="KW-0456">Lyase</keyword>
<evidence type="ECO:0000256" key="4">
    <source>
        <dbReference type="ARBA" id="ARBA00022793"/>
    </source>
</evidence>
<dbReference type="InterPro" id="IPR011060">
    <property type="entry name" value="RibuloseP-bd_barrel"/>
</dbReference>
<dbReference type="HAMAP" id="MF_00134_B">
    <property type="entry name" value="IGPS_B"/>
    <property type="match status" value="1"/>
</dbReference>